<accession>A0AAQ3K9E2</accession>
<evidence type="ECO:0000256" key="2">
    <source>
        <dbReference type="ARBA" id="ARBA00022448"/>
    </source>
</evidence>
<name>A0AAQ3K9E2_9LILI</name>
<evidence type="ECO:0000313" key="7">
    <source>
        <dbReference type="Proteomes" id="UP001327560"/>
    </source>
</evidence>
<feature type="domain" description="DOMON" evidence="5">
    <location>
        <begin position="61"/>
        <end position="132"/>
    </location>
</feature>
<evidence type="ECO:0000259" key="5">
    <source>
        <dbReference type="SMART" id="SM00664"/>
    </source>
</evidence>
<dbReference type="InterPro" id="IPR005018">
    <property type="entry name" value="DOMON_domain"/>
</dbReference>
<evidence type="ECO:0000256" key="3">
    <source>
        <dbReference type="ARBA" id="ARBA00022729"/>
    </source>
</evidence>
<evidence type="ECO:0000313" key="6">
    <source>
        <dbReference type="EMBL" id="WOL04638.1"/>
    </source>
</evidence>
<reference evidence="6 7" key="1">
    <citation type="submission" date="2023-10" db="EMBL/GenBank/DDBJ databases">
        <title>Chromosome-scale genome assembly provides insights into flower coloration mechanisms of Canna indica.</title>
        <authorList>
            <person name="Li C."/>
        </authorList>
    </citation>
    <scope>NUCLEOTIDE SEQUENCE [LARGE SCALE GENOMIC DNA]</scope>
    <source>
        <tissue evidence="6">Flower</tissue>
    </source>
</reference>
<dbReference type="AlphaFoldDB" id="A0AAQ3K9E2"/>
<protein>
    <recommendedName>
        <fullName evidence="5">DOMON domain-containing protein</fullName>
    </recommendedName>
</protein>
<keyword evidence="4" id="KW-0472">Membrane</keyword>
<gene>
    <name evidence="6" type="ORF">Cni_G13360</name>
</gene>
<dbReference type="PANTHER" id="PTHR23130">
    <property type="entry name" value="CYTOCHROME B561 AND DOMON DOMAIN-CONTAINING PROTEIN"/>
    <property type="match status" value="1"/>
</dbReference>
<dbReference type="Proteomes" id="UP001327560">
    <property type="component" value="Chromosome 4"/>
</dbReference>
<dbReference type="GO" id="GO:0016020">
    <property type="term" value="C:membrane"/>
    <property type="evidence" value="ECO:0007669"/>
    <property type="project" value="UniProtKB-SubCell"/>
</dbReference>
<proteinExistence type="predicted"/>
<dbReference type="InterPro" id="IPR045266">
    <property type="entry name" value="DOH_DOMON"/>
</dbReference>
<dbReference type="EMBL" id="CP136893">
    <property type="protein sequence ID" value="WOL04638.1"/>
    <property type="molecule type" value="Genomic_DNA"/>
</dbReference>
<dbReference type="PANTHER" id="PTHR23130:SF154">
    <property type="entry name" value="OS01G0895200 PROTEIN"/>
    <property type="match status" value="1"/>
</dbReference>
<sequence>MEFKFSPKSTNQAAHRVANKARIQKESYVWSGTRPPDHLNYSKAGPSLWNFVLLAPDIGVYIAIDFSPNGRMISSSAMAGWVSSSVGVAKHYSLDGYTSIECPPDQGSLPLVKGSSLLVLQISQLYLVYADGPSNTSPSTGGYLPAHRNMASGTLSAPAAGGRGECTH</sequence>
<keyword evidence="7" id="KW-1185">Reference proteome</keyword>
<keyword evidence="3" id="KW-0732">Signal</keyword>
<comment type="subcellular location">
    <subcellularLocation>
        <location evidence="1">Membrane</location>
    </subcellularLocation>
</comment>
<evidence type="ECO:0000256" key="4">
    <source>
        <dbReference type="ARBA" id="ARBA00023136"/>
    </source>
</evidence>
<dbReference type="CDD" id="cd09631">
    <property type="entry name" value="DOMON_DOH"/>
    <property type="match status" value="1"/>
</dbReference>
<keyword evidence="2" id="KW-0813">Transport</keyword>
<dbReference type="SMART" id="SM00664">
    <property type="entry name" value="DoH"/>
    <property type="match status" value="1"/>
</dbReference>
<organism evidence="6 7">
    <name type="scientific">Canna indica</name>
    <name type="common">Indian-shot</name>
    <dbReference type="NCBI Taxonomy" id="4628"/>
    <lineage>
        <taxon>Eukaryota</taxon>
        <taxon>Viridiplantae</taxon>
        <taxon>Streptophyta</taxon>
        <taxon>Embryophyta</taxon>
        <taxon>Tracheophyta</taxon>
        <taxon>Spermatophyta</taxon>
        <taxon>Magnoliopsida</taxon>
        <taxon>Liliopsida</taxon>
        <taxon>Zingiberales</taxon>
        <taxon>Cannaceae</taxon>
        <taxon>Canna</taxon>
    </lineage>
</organism>
<evidence type="ECO:0000256" key="1">
    <source>
        <dbReference type="ARBA" id="ARBA00004370"/>
    </source>
</evidence>